<protein>
    <submittedName>
        <fullName evidence="1">Uncharacterized protein</fullName>
    </submittedName>
</protein>
<reference evidence="2" key="1">
    <citation type="submission" date="2016-10" db="EMBL/GenBank/DDBJ databases">
        <authorList>
            <person name="Varghese N."/>
            <person name="Submissions S."/>
        </authorList>
    </citation>
    <scope>NUCLEOTIDE SEQUENCE [LARGE SCALE GENOMIC DNA]</scope>
    <source>
        <strain evidence="2">CGMCC 4.5579</strain>
    </source>
</reference>
<name>A0A1I5YYN2_9PSEU</name>
<organism evidence="1 2">
    <name type="scientific">Amycolatopsis arida</name>
    <dbReference type="NCBI Taxonomy" id="587909"/>
    <lineage>
        <taxon>Bacteria</taxon>
        <taxon>Bacillati</taxon>
        <taxon>Actinomycetota</taxon>
        <taxon>Actinomycetes</taxon>
        <taxon>Pseudonocardiales</taxon>
        <taxon>Pseudonocardiaceae</taxon>
        <taxon>Amycolatopsis</taxon>
    </lineage>
</organism>
<sequence length="104" mass="10662">MSAPTTPTPTAPETALTHRAGAMLRAVAARRALISGGSEPDLYVDGVPCCDQLTAHGLARGGLIRPAGVAPVRLGALVPAELTDAGRRALAAWTRWRAEPGDLG</sequence>
<keyword evidence="2" id="KW-1185">Reference proteome</keyword>
<accession>A0A1I5YYN2</accession>
<proteinExistence type="predicted"/>
<evidence type="ECO:0000313" key="2">
    <source>
        <dbReference type="Proteomes" id="UP000198727"/>
    </source>
</evidence>
<dbReference type="AlphaFoldDB" id="A0A1I5YYN2"/>
<dbReference type="Proteomes" id="UP000198727">
    <property type="component" value="Unassembled WGS sequence"/>
</dbReference>
<evidence type="ECO:0000313" key="1">
    <source>
        <dbReference type="EMBL" id="SFQ49309.1"/>
    </source>
</evidence>
<dbReference type="RefSeq" id="WP_092533273.1">
    <property type="nucleotide sequence ID" value="NZ_FOWW01000008.1"/>
</dbReference>
<dbReference type="STRING" id="587909.SAMN05421810_10868"/>
<dbReference type="OrthoDB" id="3700530at2"/>
<gene>
    <name evidence="1" type="ORF">SAMN05421810_10868</name>
</gene>
<dbReference type="EMBL" id="FOWW01000008">
    <property type="protein sequence ID" value="SFQ49309.1"/>
    <property type="molecule type" value="Genomic_DNA"/>
</dbReference>